<dbReference type="GO" id="GO:0006570">
    <property type="term" value="P:tyrosine metabolic process"/>
    <property type="evidence" value="ECO:0007669"/>
    <property type="project" value="InterPro"/>
</dbReference>
<evidence type="ECO:0000256" key="3">
    <source>
        <dbReference type="ARBA" id="ARBA00007757"/>
    </source>
</evidence>
<dbReference type="GO" id="GO:0005737">
    <property type="term" value="C:cytoplasm"/>
    <property type="evidence" value="ECO:0007669"/>
    <property type="project" value="TreeGrafter"/>
</dbReference>
<dbReference type="GO" id="GO:0006559">
    <property type="term" value="P:L-phenylalanine catabolic process"/>
    <property type="evidence" value="ECO:0007669"/>
    <property type="project" value="InterPro"/>
</dbReference>
<keyword evidence="6" id="KW-0223">Dioxygenase</keyword>
<evidence type="ECO:0000259" key="11">
    <source>
        <dbReference type="Pfam" id="PF20510"/>
    </source>
</evidence>
<feature type="binding site" evidence="9">
    <location>
        <position position="388"/>
    </location>
    <ligand>
        <name>homogentisate</name>
        <dbReference type="ChEBI" id="CHEBI:16169"/>
    </ligand>
</feature>
<evidence type="ECO:0000259" key="10">
    <source>
        <dbReference type="Pfam" id="PF04209"/>
    </source>
</evidence>
<feature type="binding site" evidence="9">
    <location>
        <position position="353"/>
    </location>
    <ligand>
        <name>Fe cation</name>
        <dbReference type="ChEBI" id="CHEBI:24875"/>
    </ligand>
</feature>
<dbReference type="Gene3D" id="2.60.120.10">
    <property type="entry name" value="Jelly Rolls"/>
    <property type="match status" value="1"/>
</dbReference>
<keyword evidence="5 9" id="KW-0479">Metal-binding</keyword>
<keyword evidence="8 9" id="KW-0408">Iron</keyword>
<keyword evidence="13" id="KW-1185">Reference proteome</keyword>
<dbReference type="GO" id="GO:0046872">
    <property type="term" value="F:metal ion binding"/>
    <property type="evidence" value="ECO:0007669"/>
    <property type="project" value="UniProtKB-KW"/>
</dbReference>
<feature type="binding site" evidence="9">
    <location>
        <position position="347"/>
    </location>
    <ligand>
        <name>Fe cation</name>
        <dbReference type="ChEBI" id="CHEBI:24875"/>
    </ligand>
</feature>
<keyword evidence="7" id="KW-0560">Oxidoreductase</keyword>
<organism evidence="12 13">
    <name type="scientific">Clonostachys solani</name>
    <dbReference type="NCBI Taxonomy" id="160281"/>
    <lineage>
        <taxon>Eukaryota</taxon>
        <taxon>Fungi</taxon>
        <taxon>Dikarya</taxon>
        <taxon>Ascomycota</taxon>
        <taxon>Pezizomycotina</taxon>
        <taxon>Sordariomycetes</taxon>
        <taxon>Hypocreomycetidae</taxon>
        <taxon>Hypocreales</taxon>
        <taxon>Bionectriaceae</taxon>
        <taxon>Clonostachys</taxon>
    </lineage>
</organism>
<accession>A0A9N9ZH90</accession>
<protein>
    <recommendedName>
        <fullName evidence="4">homogentisate 1,2-dioxygenase</fullName>
        <ecNumber evidence="4">1.13.11.5</ecNumber>
    </recommendedName>
</protein>
<comment type="pathway">
    <text evidence="2">Amino-acid degradation; L-phenylalanine degradation; acetoacetate and fumarate from L-phenylalanine: step 4/6.</text>
</comment>
<dbReference type="InterPro" id="IPR014710">
    <property type="entry name" value="RmlC-like_jellyroll"/>
</dbReference>
<evidence type="ECO:0000256" key="5">
    <source>
        <dbReference type="ARBA" id="ARBA00022723"/>
    </source>
</evidence>
<dbReference type="InterPro" id="IPR011051">
    <property type="entry name" value="RmlC_Cupin_sf"/>
</dbReference>
<dbReference type="GO" id="GO:0004411">
    <property type="term" value="F:homogentisate 1,2-dioxygenase activity"/>
    <property type="evidence" value="ECO:0007669"/>
    <property type="project" value="UniProtKB-EC"/>
</dbReference>
<evidence type="ECO:0000256" key="9">
    <source>
        <dbReference type="PIRSR" id="PIRSR605708-2"/>
    </source>
</evidence>
<dbReference type="InterPro" id="IPR005708">
    <property type="entry name" value="Homogentis_dOase"/>
</dbReference>
<evidence type="ECO:0000256" key="7">
    <source>
        <dbReference type="ARBA" id="ARBA00023002"/>
    </source>
</evidence>
<dbReference type="EMBL" id="CABFOC020000057">
    <property type="protein sequence ID" value="CAH0055548.1"/>
    <property type="molecule type" value="Genomic_DNA"/>
</dbReference>
<feature type="binding site" evidence="9">
    <location>
        <position position="388"/>
    </location>
    <ligand>
        <name>Fe cation</name>
        <dbReference type="ChEBI" id="CHEBI:24875"/>
    </ligand>
</feature>
<sequence length="455" mass="50317">MAPVTDFAVKDTYPYLEGFGNYHSSEALQGAIPVANNTPVKPPYGLRTERLSGTSFVAPRNLMLQTFMYRVAPSLDHDPFEPLDAQPPKVPDFISPNSYLWPQLPSDPTADWISAQKLLARNGDPMGKDGLAIWTWSVSQDMEPRTAFCSIDGDVLIIPQAGSLDIQTELGKLLVRQNEIALIPRGIRHRVTLPAGPARGYICELFHGHFRLPELGPVGSTGLANTRDFQIPVAYFDGSVEDGVAISNDVGTKHTIVTRQNGRLWHCEQTHTPFDVVAWHGTNYPSKYDLARFCVMGNLLFDEHDPCLYTVLTAPSHGEPGNSVVDFAIIPPRWMVTENTFRLPYYHRNTMCEFFAPIINSQDIDYPFNGGADFKPLGAGLHGSNVIHGPTEKSFQEAREGSNDLEKVDNLGITIFLLETEKPLYLSDRAAKLAAEASTKAAAKARSRVPKNNKL</sequence>
<dbReference type="PANTHER" id="PTHR11056:SF0">
    <property type="entry name" value="HOMOGENTISATE 1,2-DIOXYGENASE"/>
    <property type="match status" value="1"/>
</dbReference>
<name>A0A9N9ZH90_9HYPO</name>
<dbReference type="PANTHER" id="PTHR11056">
    <property type="entry name" value="HOMOGENTISATE 1,2-DIOXYGENASE"/>
    <property type="match status" value="1"/>
</dbReference>
<dbReference type="SUPFAM" id="SSF51182">
    <property type="entry name" value="RmlC-like cupins"/>
    <property type="match status" value="1"/>
</dbReference>
<comment type="cofactor">
    <cofactor evidence="1 9">
        <name>Fe cation</name>
        <dbReference type="ChEBI" id="CHEBI:24875"/>
    </cofactor>
</comment>
<feature type="domain" description="Homogentisate 1,2-dioxygenase C-terminal" evidence="10">
    <location>
        <begin position="292"/>
        <end position="434"/>
    </location>
</feature>
<evidence type="ECO:0000256" key="1">
    <source>
        <dbReference type="ARBA" id="ARBA00001962"/>
    </source>
</evidence>
<dbReference type="InterPro" id="IPR046451">
    <property type="entry name" value="HgmA_C"/>
</dbReference>
<evidence type="ECO:0000256" key="8">
    <source>
        <dbReference type="ARBA" id="ARBA00023004"/>
    </source>
</evidence>
<dbReference type="AlphaFoldDB" id="A0A9N9ZH90"/>
<feature type="domain" description="Homogentisate 1,2-dioxygenase N-terminal" evidence="11">
    <location>
        <begin position="15"/>
        <end position="290"/>
    </location>
</feature>
<evidence type="ECO:0000256" key="2">
    <source>
        <dbReference type="ARBA" id="ARBA00004704"/>
    </source>
</evidence>
<dbReference type="Pfam" id="PF20510">
    <property type="entry name" value="HgmA_N"/>
    <property type="match status" value="1"/>
</dbReference>
<dbReference type="Proteomes" id="UP000775872">
    <property type="component" value="Unassembled WGS sequence"/>
</dbReference>
<dbReference type="EC" id="1.13.11.5" evidence="4"/>
<evidence type="ECO:0000256" key="4">
    <source>
        <dbReference type="ARBA" id="ARBA00013127"/>
    </source>
</evidence>
<gene>
    <name evidence="12" type="ORF">CSOL1703_00017652</name>
</gene>
<reference evidence="12" key="1">
    <citation type="submission" date="2021-10" db="EMBL/GenBank/DDBJ databases">
        <authorList>
            <person name="Piombo E."/>
        </authorList>
    </citation>
    <scope>NUCLEOTIDE SEQUENCE</scope>
</reference>
<comment type="similarity">
    <text evidence="3">Belongs to the homogentisate dioxygenase family.</text>
</comment>
<evidence type="ECO:0000313" key="13">
    <source>
        <dbReference type="Proteomes" id="UP000775872"/>
    </source>
</evidence>
<dbReference type="Pfam" id="PF04209">
    <property type="entry name" value="HgmA_C"/>
    <property type="match status" value="1"/>
</dbReference>
<evidence type="ECO:0000256" key="6">
    <source>
        <dbReference type="ARBA" id="ARBA00022964"/>
    </source>
</evidence>
<proteinExistence type="inferred from homology"/>
<evidence type="ECO:0000313" key="12">
    <source>
        <dbReference type="EMBL" id="CAH0055548.1"/>
    </source>
</evidence>
<comment type="caution">
    <text evidence="12">The sequence shown here is derived from an EMBL/GenBank/DDBJ whole genome shotgun (WGS) entry which is preliminary data.</text>
</comment>
<dbReference type="InterPro" id="IPR046452">
    <property type="entry name" value="HgmA_N"/>
</dbReference>
<dbReference type="OrthoDB" id="1689029at2759"/>